<dbReference type="PANTHER" id="PTHR36459">
    <property type="entry name" value="ORF"/>
    <property type="match status" value="1"/>
</dbReference>
<sequence>MDLQTFVDPNLTEPDLIVLKNLHHDIAECQGSSAEDNKDTSTLRKRNPSAKTDDHEDEAAISKLEALNDPSNASSFEPTVFVTFDMAHLRARLPASIYNNVLLPYISFAQKIVRVETDVVMLTHLLLYFSTSVPSALLLYRHFTYTHGVLHWLMQSYYVGTYTLMMHQHIHMGGILSKANPLIHAFDVLFPYITNPLFGHTWNSYYYHHIKHHHVEGNGPDDLSSTIRYQRDSVPDFLHYVLRFMFFVWIELPLYFVRHGKYVLGLKAFVWEVSNYIVLAVLYKYVNARATTFAFLLPLLMLRIGLMVGNWGQHALVDEDDPTSDLRSSITLIDVASNRFCFNDGYHTSHHLNPRRHWRDHPVAFLRAKGKYQTERALVFKNIDYIMMTVKLLQRDYMYLAKCLVPIGEQQIQMSLEQRADMLRTKTKRFSEEDVKAKFGL</sequence>
<dbReference type="Pfam" id="PF00487">
    <property type="entry name" value="FA_desaturase"/>
    <property type="match status" value="1"/>
</dbReference>
<dbReference type="Proteomes" id="UP000214365">
    <property type="component" value="Unassembled WGS sequence"/>
</dbReference>
<dbReference type="OrthoDB" id="1470350at2759"/>
<dbReference type="AlphaFoldDB" id="A0A225ASI2"/>
<gene>
    <name evidence="3" type="ORF">UA08_06786</name>
</gene>
<evidence type="ECO:0000313" key="4">
    <source>
        <dbReference type="Proteomes" id="UP000214365"/>
    </source>
</evidence>
<evidence type="ECO:0000259" key="2">
    <source>
        <dbReference type="Pfam" id="PF00487"/>
    </source>
</evidence>
<feature type="region of interest" description="Disordered" evidence="1">
    <location>
        <begin position="30"/>
        <end position="58"/>
    </location>
</feature>
<keyword evidence="4" id="KW-1185">Reference proteome</keyword>
<dbReference type="PANTHER" id="PTHR36459:SF1">
    <property type="entry name" value="FATTY ACID DESATURASE DOMAIN-CONTAINING PROTEIN-RELATED"/>
    <property type="match status" value="1"/>
</dbReference>
<reference evidence="3 4" key="1">
    <citation type="submission" date="2015-06" db="EMBL/GenBank/DDBJ databases">
        <title>Talaromyces atroroseus IBT 11181 draft genome.</title>
        <authorList>
            <person name="Rasmussen K.B."/>
            <person name="Rasmussen S."/>
            <person name="Petersen B."/>
            <person name="Sicheritz-Ponten T."/>
            <person name="Mortensen U.H."/>
            <person name="Thrane U."/>
        </authorList>
    </citation>
    <scope>NUCLEOTIDE SEQUENCE [LARGE SCALE GENOMIC DNA]</scope>
    <source>
        <strain evidence="3 4">IBT 11181</strain>
    </source>
</reference>
<dbReference type="GeneID" id="31006541"/>
<protein>
    <recommendedName>
        <fullName evidence="2">Fatty acid desaturase domain-containing protein</fullName>
    </recommendedName>
</protein>
<dbReference type="InterPro" id="IPR005804">
    <property type="entry name" value="FA_desaturase_dom"/>
</dbReference>
<dbReference type="EMBL" id="LFMY01000010">
    <property type="protein sequence ID" value="OKL57916.1"/>
    <property type="molecule type" value="Genomic_DNA"/>
</dbReference>
<evidence type="ECO:0000313" key="3">
    <source>
        <dbReference type="EMBL" id="OKL57916.1"/>
    </source>
</evidence>
<dbReference type="GO" id="GO:0006629">
    <property type="term" value="P:lipid metabolic process"/>
    <property type="evidence" value="ECO:0007669"/>
    <property type="project" value="InterPro"/>
</dbReference>
<accession>A0A225ASI2</accession>
<name>A0A225ASI2_TALAT</name>
<dbReference type="RefSeq" id="XP_020118037.1">
    <property type="nucleotide sequence ID" value="XM_020269102.1"/>
</dbReference>
<feature type="domain" description="Fatty acid desaturase" evidence="2">
    <location>
        <begin position="157"/>
        <end position="371"/>
    </location>
</feature>
<comment type="caution">
    <text evidence="3">The sequence shown here is derived from an EMBL/GenBank/DDBJ whole genome shotgun (WGS) entry which is preliminary data.</text>
</comment>
<organism evidence="3 4">
    <name type="scientific">Talaromyces atroroseus</name>
    <dbReference type="NCBI Taxonomy" id="1441469"/>
    <lineage>
        <taxon>Eukaryota</taxon>
        <taxon>Fungi</taxon>
        <taxon>Dikarya</taxon>
        <taxon>Ascomycota</taxon>
        <taxon>Pezizomycotina</taxon>
        <taxon>Eurotiomycetes</taxon>
        <taxon>Eurotiomycetidae</taxon>
        <taxon>Eurotiales</taxon>
        <taxon>Trichocomaceae</taxon>
        <taxon>Talaromyces</taxon>
        <taxon>Talaromyces sect. Trachyspermi</taxon>
    </lineage>
</organism>
<dbReference type="STRING" id="1441469.A0A225ASI2"/>
<evidence type="ECO:0000256" key="1">
    <source>
        <dbReference type="SAM" id="MobiDB-lite"/>
    </source>
</evidence>
<proteinExistence type="predicted"/>